<evidence type="ECO:0000256" key="1">
    <source>
        <dbReference type="SAM" id="MobiDB-lite"/>
    </source>
</evidence>
<gene>
    <name evidence="2" type="ORF">QTH91_15800</name>
</gene>
<dbReference type="Proteomes" id="UP001174908">
    <property type="component" value="Unassembled WGS sequence"/>
</dbReference>
<proteinExistence type="predicted"/>
<dbReference type="EMBL" id="JASZYV010000003">
    <property type="protein sequence ID" value="MDM0045952.1"/>
    <property type="molecule type" value="Genomic_DNA"/>
</dbReference>
<reference evidence="2" key="1">
    <citation type="submission" date="2023-06" db="EMBL/GenBank/DDBJ databases">
        <authorList>
            <person name="Jiang Y."/>
            <person name="Liu Q."/>
        </authorList>
    </citation>
    <scope>NUCLEOTIDE SEQUENCE</scope>
    <source>
        <strain evidence="2">CGMCC 1.12089</strain>
    </source>
</reference>
<evidence type="ECO:0000313" key="2">
    <source>
        <dbReference type="EMBL" id="MDM0045952.1"/>
    </source>
</evidence>
<dbReference type="RefSeq" id="WP_286661055.1">
    <property type="nucleotide sequence ID" value="NZ_JASZYV010000003.1"/>
</dbReference>
<comment type="caution">
    <text evidence="2">The sequence shown here is derived from an EMBL/GenBank/DDBJ whole genome shotgun (WGS) entry which is preliminary data.</text>
</comment>
<name>A0ABT7NDG0_9BURK</name>
<protein>
    <submittedName>
        <fullName evidence="2">Uncharacterized protein</fullName>
    </submittedName>
</protein>
<sequence>MKQDEHGRWVRAEPQQLGPNRSFGGYYRSPDRMVDGKLLRGVPLKTAEDAVVAAVQMGYRVVDEQIERGMRAAQRLRGAAERSGHSGDPGKMLDAGERLANNAAMTGLQWLESMSGDPGSLVQRLLAAEYRMLGDFLGLQKDHGRNAFRKARHAHDGAASSADHPDERPGTRAQASSGFEPQRVPRVRVMHEPGSARRAVTLRTWEVAREALDTELELVFFLLDASTPHKLAPARVSQEGDSPVLRLATHEDDPAGRWRAAVCSLQGEQLGLIEIEL</sequence>
<evidence type="ECO:0000313" key="3">
    <source>
        <dbReference type="Proteomes" id="UP001174908"/>
    </source>
</evidence>
<feature type="region of interest" description="Disordered" evidence="1">
    <location>
        <begin position="148"/>
        <end position="184"/>
    </location>
</feature>
<organism evidence="2 3">
    <name type="scientific">Variovorax dokdonensis</name>
    <dbReference type="NCBI Taxonomy" id="344883"/>
    <lineage>
        <taxon>Bacteria</taxon>
        <taxon>Pseudomonadati</taxon>
        <taxon>Pseudomonadota</taxon>
        <taxon>Betaproteobacteria</taxon>
        <taxon>Burkholderiales</taxon>
        <taxon>Comamonadaceae</taxon>
        <taxon>Variovorax</taxon>
    </lineage>
</organism>
<accession>A0ABT7NDG0</accession>
<keyword evidence="3" id="KW-1185">Reference proteome</keyword>